<dbReference type="FunFam" id="3.40.50.300:FF:000489">
    <property type="entry name" value="Primosome assembly protein PriA"/>
    <property type="match status" value="1"/>
</dbReference>
<dbReference type="InterPro" id="IPR005259">
    <property type="entry name" value="PriA"/>
</dbReference>
<feature type="binding site" evidence="12">
    <location>
        <position position="555"/>
    </location>
    <ligand>
        <name>Zn(2+)</name>
        <dbReference type="ChEBI" id="CHEBI:29105"/>
        <label>2</label>
    </ligand>
</feature>
<dbReference type="Proteomes" id="UP000004690">
    <property type="component" value="Unassembled WGS sequence"/>
</dbReference>
<protein>
    <recommendedName>
        <fullName evidence="12">Replication restart protein PriA</fullName>
    </recommendedName>
    <alternativeName>
        <fullName evidence="12">ATP-dependent DNA helicase PriA</fullName>
        <ecNumber evidence="12">5.6.2.4</ecNumber>
    </alternativeName>
    <alternativeName>
        <fullName evidence="12">DNA 3'-5' helicase PriA</fullName>
    </alternativeName>
</protein>
<evidence type="ECO:0000313" key="15">
    <source>
        <dbReference type="EMBL" id="EIJ40027.1"/>
    </source>
</evidence>
<proteinExistence type="inferred from homology"/>
<evidence type="ECO:0000256" key="12">
    <source>
        <dbReference type="HAMAP-Rule" id="MF_00983"/>
    </source>
</evidence>
<sequence>MHFIDVVLPIPLEKTFTYVVSEKEASFLKTGMRVAVPFGKTKIYTALVYRVHQTLPETYVPKEIDQILDEAPIISEKQLKEWEWIASYYMCSLGEVFKAAVPSAFLLESETLILKNESFNIGEENSLADDEWLVYEALQHQSMLKVQEVSSIIDRKNILPVLKRLLEKNVIHLKEEVYEQYKPKLVRYIKLGNAYTSDEKLSELLASLSNRAHKQREVIMTLFSMEATTNKPIKVKDLEEKSGASSAVVKTLIEKNILEEYHLQQDRIQYEGDKVSSLKDLNEYQASALTKINNHFKTDEVVLLHGVTSSGKTEVYVKLIEKVINEGKQVLYLLPEIALTTQLIKRLQDYFGEKVSVYHSKYSVNERVEVWNNILKSVSKAQIVIGARSAVLLPFSNLGLVIVDEEHEVSFKQFDPAPRYHARDTAIVLASLHKAKTLLGTATPSIESFYNTKIGKYKLVEINRRYGNVLMPDIELTDIKEKHRKKRMTGHFSDRLIEAMQEAIEEGEQIILFQNRRGYAPILECNTCGHSPQCPNCDVSLTYHQYKNQLRCHYCGYAMAKQLACGACGSSELDTKGFGTEQIEAELKEIFPKLKIGRMDSDTTRGKYGYEKIITAFEQQEIDILVGTQMLTKGLDFRNVSLVGVMNADNLLNFPDFRAHERSFQLIQQVSGRAGRTKKRGKVIIQTYNPFHQVLQQASLNRYEELFTDQVNERRQFKYPPFTRIIKIVFKNKDYNKVNEASSWYAKALHTVFDSYTKTEILGPEFPPVSRIRNEYLKNIVIKVPQNQSTKQTKDALRKIDKTFNAIAAYRSVRIIYNVDAY</sequence>
<dbReference type="RefSeq" id="WP_008613955.1">
    <property type="nucleotide sequence ID" value="NZ_JH651379.1"/>
</dbReference>
<evidence type="ECO:0000256" key="1">
    <source>
        <dbReference type="ARBA" id="ARBA00022515"/>
    </source>
</evidence>
<dbReference type="GO" id="GO:0006270">
    <property type="term" value="P:DNA replication initiation"/>
    <property type="evidence" value="ECO:0007669"/>
    <property type="project" value="TreeGrafter"/>
</dbReference>
<evidence type="ECO:0000256" key="2">
    <source>
        <dbReference type="ARBA" id="ARBA00022705"/>
    </source>
</evidence>
<dbReference type="CDD" id="cd17929">
    <property type="entry name" value="DEXHc_priA"/>
    <property type="match status" value="1"/>
</dbReference>
<dbReference type="InterPro" id="IPR001650">
    <property type="entry name" value="Helicase_C-like"/>
</dbReference>
<keyword evidence="16" id="KW-1185">Reference proteome</keyword>
<dbReference type="FunFam" id="3.40.1440.60:FF:000001">
    <property type="entry name" value="Primosomal protein N"/>
    <property type="match status" value="1"/>
</dbReference>
<feature type="binding site" evidence="12">
    <location>
        <position position="534"/>
    </location>
    <ligand>
        <name>Zn(2+)</name>
        <dbReference type="ChEBI" id="CHEBI:29105"/>
        <label>2</label>
    </ligand>
</feature>
<keyword evidence="3 12" id="KW-0479">Metal-binding</keyword>
<keyword evidence="4 12" id="KW-0547">Nucleotide-binding</keyword>
<dbReference type="GO" id="GO:0005524">
    <property type="term" value="F:ATP binding"/>
    <property type="evidence" value="ECO:0007669"/>
    <property type="project" value="UniProtKB-UniRule"/>
</dbReference>
<evidence type="ECO:0000256" key="7">
    <source>
        <dbReference type="ARBA" id="ARBA00022833"/>
    </source>
</evidence>
<dbReference type="SUPFAM" id="SSF52540">
    <property type="entry name" value="P-loop containing nucleoside triphosphate hydrolases"/>
    <property type="match status" value="1"/>
</dbReference>
<dbReference type="InterPro" id="IPR040498">
    <property type="entry name" value="PriA_CRR"/>
</dbReference>
<dbReference type="EMBL" id="JH651379">
    <property type="protein sequence ID" value="EIJ40027.1"/>
    <property type="molecule type" value="Genomic_DNA"/>
</dbReference>
<keyword evidence="8 12" id="KW-0067">ATP-binding</keyword>
<feature type="binding site" evidence="12">
    <location>
        <position position="537"/>
    </location>
    <ligand>
        <name>Zn(2+)</name>
        <dbReference type="ChEBI" id="CHEBI:29105"/>
        <label>2</label>
    </ligand>
</feature>
<dbReference type="CDD" id="cd18804">
    <property type="entry name" value="SF2_C_priA"/>
    <property type="match status" value="1"/>
</dbReference>
<dbReference type="SMART" id="SM00490">
    <property type="entry name" value="HELICc"/>
    <property type="match status" value="1"/>
</dbReference>
<dbReference type="GO" id="GO:0006269">
    <property type="term" value="P:DNA replication, synthesis of primer"/>
    <property type="evidence" value="ECO:0007669"/>
    <property type="project" value="UniProtKB-KW"/>
</dbReference>
<keyword evidence="9 12" id="KW-0238">DNA-binding</keyword>
<feature type="binding site" evidence="12">
    <location>
        <position position="525"/>
    </location>
    <ligand>
        <name>Zn(2+)</name>
        <dbReference type="ChEBI" id="CHEBI:29105"/>
        <label>1</label>
    </ligand>
</feature>
<dbReference type="STRING" id="926559.JoomaDRAFT_3074"/>
<dbReference type="GO" id="GO:0003677">
    <property type="term" value="F:DNA binding"/>
    <property type="evidence" value="ECO:0007669"/>
    <property type="project" value="UniProtKB-UniRule"/>
</dbReference>
<dbReference type="eggNOG" id="COG1198">
    <property type="taxonomic scope" value="Bacteria"/>
</dbReference>
<dbReference type="HAMAP" id="MF_00983">
    <property type="entry name" value="PriA"/>
    <property type="match status" value="1"/>
</dbReference>
<keyword evidence="1 12" id="KW-0639">Primosome</keyword>
<evidence type="ECO:0000259" key="13">
    <source>
        <dbReference type="PROSITE" id="PS51192"/>
    </source>
</evidence>
<feature type="domain" description="Helicase C-terminal" evidence="14">
    <location>
        <begin position="538"/>
        <end position="714"/>
    </location>
</feature>
<dbReference type="Pfam" id="PF00270">
    <property type="entry name" value="DEAD"/>
    <property type="match status" value="1"/>
</dbReference>
<dbReference type="Pfam" id="PF17764">
    <property type="entry name" value="PriA_3primeBD"/>
    <property type="match status" value="1"/>
</dbReference>
<keyword evidence="2 12" id="KW-0235">DNA replication</keyword>
<dbReference type="GO" id="GO:0043138">
    <property type="term" value="F:3'-5' DNA helicase activity"/>
    <property type="evidence" value="ECO:0007669"/>
    <property type="project" value="UniProtKB-EC"/>
</dbReference>
<dbReference type="Pfam" id="PF18319">
    <property type="entry name" value="Zn_ribbon_PriA"/>
    <property type="match status" value="1"/>
</dbReference>
<evidence type="ECO:0000313" key="16">
    <source>
        <dbReference type="Proteomes" id="UP000004690"/>
    </source>
</evidence>
<dbReference type="InterPro" id="IPR014001">
    <property type="entry name" value="Helicase_ATP-bd"/>
</dbReference>
<dbReference type="InterPro" id="IPR027417">
    <property type="entry name" value="P-loop_NTPase"/>
</dbReference>
<evidence type="ECO:0000256" key="9">
    <source>
        <dbReference type="ARBA" id="ARBA00023125"/>
    </source>
</evidence>
<dbReference type="InterPro" id="IPR011545">
    <property type="entry name" value="DEAD/DEAH_box_helicase_dom"/>
</dbReference>
<dbReference type="OrthoDB" id="9759544at2"/>
<evidence type="ECO:0000256" key="4">
    <source>
        <dbReference type="ARBA" id="ARBA00022741"/>
    </source>
</evidence>
<keyword evidence="5 12" id="KW-0378">Hydrolase</keyword>
<evidence type="ECO:0000256" key="11">
    <source>
        <dbReference type="ARBA" id="ARBA00048988"/>
    </source>
</evidence>
<dbReference type="AlphaFoldDB" id="I3C8T4"/>
<dbReference type="GO" id="GO:1990077">
    <property type="term" value="C:primosome complex"/>
    <property type="evidence" value="ECO:0007669"/>
    <property type="project" value="UniProtKB-UniRule"/>
</dbReference>
<dbReference type="Gene3D" id="3.40.1440.60">
    <property type="entry name" value="PriA, 3(prime) DNA-binding domain"/>
    <property type="match status" value="1"/>
</dbReference>
<evidence type="ECO:0000256" key="8">
    <source>
        <dbReference type="ARBA" id="ARBA00022840"/>
    </source>
</evidence>
<organism evidence="15 16">
    <name type="scientific">Galbibacter orientalis DSM 19592</name>
    <dbReference type="NCBI Taxonomy" id="926559"/>
    <lineage>
        <taxon>Bacteria</taxon>
        <taxon>Pseudomonadati</taxon>
        <taxon>Bacteroidota</taxon>
        <taxon>Flavobacteriia</taxon>
        <taxon>Flavobacteriales</taxon>
        <taxon>Flavobacteriaceae</taxon>
        <taxon>Galbibacter</taxon>
    </lineage>
</organism>
<dbReference type="GO" id="GO:0016887">
    <property type="term" value="F:ATP hydrolysis activity"/>
    <property type="evidence" value="ECO:0007669"/>
    <property type="project" value="RHEA"/>
</dbReference>
<evidence type="ECO:0000256" key="6">
    <source>
        <dbReference type="ARBA" id="ARBA00022806"/>
    </source>
</evidence>
<dbReference type="SMART" id="SM00487">
    <property type="entry name" value="DEXDc"/>
    <property type="match status" value="1"/>
</dbReference>
<dbReference type="Pfam" id="PF00271">
    <property type="entry name" value="Helicase_C"/>
    <property type="match status" value="1"/>
</dbReference>
<comment type="catalytic activity">
    <reaction evidence="11 12">
        <text>ATP + H2O = ADP + phosphate + H(+)</text>
        <dbReference type="Rhea" id="RHEA:13065"/>
        <dbReference type="ChEBI" id="CHEBI:15377"/>
        <dbReference type="ChEBI" id="CHEBI:15378"/>
        <dbReference type="ChEBI" id="CHEBI:30616"/>
        <dbReference type="ChEBI" id="CHEBI:43474"/>
        <dbReference type="ChEBI" id="CHEBI:456216"/>
        <dbReference type="EC" id="5.6.2.4"/>
    </reaction>
</comment>
<dbReference type="InterPro" id="IPR041236">
    <property type="entry name" value="PriA_C"/>
</dbReference>
<comment type="cofactor">
    <cofactor evidence="12">
        <name>Zn(2+)</name>
        <dbReference type="ChEBI" id="CHEBI:29105"/>
    </cofactor>
    <text evidence="12">Binds 2 zinc ions per subunit.</text>
</comment>
<dbReference type="PROSITE" id="PS51192">
    <property type="entry name" value="HELICASE_ATP_BIND_1"/>
    <property type="match status" value="1"/>
</dbReference>
<accession>I3C8T4</accession>
<comment type="subunit">
    <text evidence="12">Component of the replication restart primosome.</text>
</comment>
<comment type="catalytic activity">
    <reaction evidence="12">
        <text>Couples ATP hydrolysis with the unwinding of duplex DNA by translocating in the 3'-5' direction.</text>
        <dbReference type="EC" id="5.6.2.4"/>
    </reaction>
</comment>
<keyword evidence="7 12" id="KW-0862">Zinc</keyword>
<evidence type="ECO:0000256" key="3">
    <source>
        <dbReference type="ARBA" id="ARBA00022723"/>
    </source>
</evidence>
<feature type="binding site" evidence="12">
    <location>
        <position position="565"/>
    </location>
    <ligand>
        <name>Zn(2+)</name>
        <dbReference type="ChEBI" id="CHEBI:29105"/>
        <label>1</label>
    </ligand>
</feature>
<feature type="binding site" evidence="12">
    <location>
        <position position="528"/>
    </location>
    <ligand>
        <name>Zn(2+)</name>
        <dbReference type="ChEBI" id="CHEBI:29105"/>
        <label>1</label>
    </ligand>
</feature>
<dbReference type="Pfam" id="PF18074">
    <property type="entry name" value="PriA_C"/>
    <property type="match status" value="1"/>
</dbReference>
<name>I3C8T4_9FLAO</name>
<dbReference type="GO" id="GO:0006310">
    <property type="term" value="P:DNA recombination"/>
    <property type="evidence" value="ECO:0007669"/>
    <property type="project" value="InterPro"/>
</dbReference>
<keyword evidence="10 12" id="KW-0413">Isomerase</keyword>
<dbReference type="InterPro" id="IPR042115">
    <property type="entry name" value="PriA_3primeBD_sf"/>
</dbReference>
<comment type="function">
    <text evidence="12">Initiates the restart of stalled replication forks, which reloads the replicative helicase on sites other than the origin of replication. Recognizes and binds to abandoned replication forks and remodels them to uncover a helicase loading site. Promotes assembly of the primosome at these replication forks.</text>
</comment>
<evidence type="ECO:0000256" key="10">
    <source>
        <dbReference type="ARBA" id="ARBA00023235"/>
    </source>
</evidence>
<keyword evidence="6 12" id="KW-0347">Helicase</keyword>
<dbReference type="Gene3D" id="3.40.50.300">
    <property type="entry name" value="P-loop containing nucleotide triphosphate hydrolases"/>
    <property type="match status" value="2"/>
</dbReference>
<dbReference type="PANTHER" id="PTHR30580">
    <property type="entry name" value="PRIMOSOMAL PROTEIN N"/>
    <property type="match status" value="1"/>
</dbReference>
<feature type="binding site" evidence="12">
    <location>
        <position position="552"/>
    </location>
    <ligand>
        <name>Zn(2+)</name>
        <dbReference type="ChEBI" id="CHEBI:29105"/>
        <label>2</label>
    </ligand>
</feature>
<comment type="similarity">
    <text evidence="12">Belongs to the helicase family. PriA subfamily.</text>
</comment>
<dbReference type="EC" id="5.6.2.4" evidence="12"/>
<dbReference type="GO" id="GO:0008270">
    <property type="term" value="F:zinc ion binding"/>
    <property type="evidence" value="ECO:0007669"/>
    <property type="project" value="UniProtKB-UniRule"/>
</dbReference>
<evidence type="ECO:0000256" key="5">
    <source>
        <dbReference type="ARBA" id="ARBA00022801"/>
    </source>
</evidence>
<feature type="binding site" evidence="12">
    <location>
        <position position="568"/>
    </location>
    <ligand>
        <name>Zn(2+)</name>
        <dbReference type="ChEBI" id="CHEBI:29105"/>
        <label>1</label>
    </ligand>
</feature>
<reference evidence="15 16" key="1">
    <citation type="submission" date="2012-02" db="EMBL/GenBank/DDBJ databases">
        <title>Improved High-Quality Draft genome of Joostella marina DSM 19592.</title>
        <authorList>
            <consortium name="US DOE Joint Genome Institute (JGI-PGF)"/>
            <person name="Lucas S."/>
            <person name="Copeland A."/>
            <person name="Lapidus A."/>
            <person name="Bruce D."/>
            <person name="Goodwin L."/>
            <person name="Pitluck S."/>
            <person name="Peters L."/>
            <person name="Chertkov O."/>
            <person name="Ovchinnikova G."/>
            <person name="Kyrpides N."/>
            <person name="Mavromatis K."/>
            <person name="Detter J.C."/>
            <person name="Han C."/>
            <person name="Land M."/>
            <person name="Hauser L."/>
            <person name="Markowitz V."/>
            <person name="Cheng J.-F."/>
            <person name="Hugenholtz P."/>
            <person name="Woyke T."/>
            <person name="Wu D."/>
            <person name="Tindall B."/>
            <person name="Brambilla E."/>
            <person name="Klenk H.-P."/>
            <person name="Eisen J.A."/>
        </authorList>
    </citation>
    <scope>NUCLEOTIDE SEQUENCE [LARGE SCALE GENOMIC DNA]</scope>
    <source>
        <strain evidence="15 16">DSM 19592</strain>
    </source>
</reference>
<dbReference type="HOGENOM" id="CLU_013353_3_1_10"/>
<gene>
    <name evidence="12" type="primary">priA</name>
    <name evidence="15" type="ORF">JoomaDRAFT_3074</name>
</gene>
<dbReference type="InterPro" id="IPR041222">
    <property type="entry name" value="PriA_3primeBD"/>
</dbReference>
<dbReference type="NCBIfam" id="TIGR00595">
    <property type="entry name" value="priA"/>
    <property type="match status" value="1"/>
</dbReference>
<dbReference type="GO" id="GO:0006302">
    <property type="term" value="P:double-strand break repair"/>
    <property type="evidence" value="ECO:0007669"/>
    <property type="project" value="InterPro"/>
</dbReference>
<evidence type="ECO:0000259" key="14">
    <source>
        <dbReference type="PROSITE" id="PS51194"/>
    </source>
</evidence>
<feature type="domain" description="Helicase ATP-binding" evidence="13">
    <location>
        <begin position="293"/>
        <end position="462"/>
    </location>
</feature>
<dbReference type="PROSITE" id="PS51194">
    <property type="entry name" value="HELICASE_CTER"/>
    <property type="match status" value="1"/>
</dbReference>
<dbReference type="PANTHER" id="PTHR30580:SF0">
    <property type="entry name" value="PRIMOSOMAL PROTEIN N"/>
    <property type="match status" value="1"/>
</dbReference>